<feature type="chain" id="PRO_5030080627" evidence="16">
    <location>
        <begin position="22"/>
        <end position="669"/>
    </location>
</feature>
<dbReference type="CDD" id="cd00112">
    <property type="entry name" value="LDLa"/>
    <property type="match status" value="4"/>
</dbReference>
<dbReference type="Ensembl" id="ENSATET00000021434.3">
    <property type="protein sequence ID" value="ENSATEP00000021076.1"/>
    <property type="gene ID" value="ENSATEG00000014654.3"/>
</dbReference>
<dbReference type="InterPro" id="IPR001881">
    <property type="entry name" value="EGF-like_Ca-bd_dom"/>
</dbReference>
<evidence type="ECO:0000313" key="20">
    <source>
        <dbReference type="Proteomes" id="UP000265040"/>
    </source>
</evidence>
<keyword evidence="7" id="KW-0677">Repeat</keyword>
<dbReference type="GeneID" id="113152323"/>
<sequence length="669" mass="73396">MSHLGGLFLLLSLLTWHHIWGAAGHTLPICQGREVKCSDGSCIPRQSVCDGNKDCDDGSDEYQCSHVWCKKDEYACRSRRCISLHFLCNGIDDCGDGSDEAPCQNCTAGSISCGQSDMCVSRNKLCDGRTDCSNGWDESQELCGLEQPRPQTSATCKSSEFQCGDGQCIHLAWRCDNSPDCSDGSDEDNCDQDECQVNKGGCSHYCIDQPMGFICHCPDNMRLVEDSHCEEVDLCLERDVCDQLCVHTNRSLTCACHEGYLMNTTTRACQAKGDEAQLVFTSSKGMQRISISHTEYRELELHLPGPGPGPVAPLASNRTLYWAQQGQGSIYRVSMEGHSQEAVVVLKDKGSVSGLAVDWIHQLLYWTDMKSGSVNVGLLHGLVHRRLITGLDKPSGVAVDPLQGLLFWAQCGKSPKIERAGLDGRDRTALVTSLIRLPVALALDVPRQLLYWVDQQMRSISRVNFKGHDRKTVVESNGYLDRPFGLTVFEGFVYWSEEVTHSICRANKHNGSQLQVLLKNVTSPGGVVVSHPVLQPNGPSVCGSPGSACQHKCVVNLLAAAHPEFSCISPEAELNKTREIPAISHTVPTSTLSDSTFAGILSLIIFLSVLLVGMALWWWREEFRPSRPLNVQSFSLKESQDPLIIQAPPAGPNTCLVKETLLKLDLDGE</sequence>
<dbReference type="InterPro" id="IPR002172">
    <property type="entry name" value="LDrepeatLR_classA_rpt"/>
</dbReference>
<reference evidence="19" key="3">
    <citation type="submission" date="2025-09" db="UniProtKB">
        <authorList>
            <consortium name="Ensembl"/>
        </authorList>
    </citation>
    <scope>IDENTIFICATION</scope>
</reference>
<keyword evidence="8 15" id="KW-1133">Transmembrane helix</keyword>
<dbReference type="FunFam" id="2.10.25.10:FF:000009">
    <property type="entry name" value="Low-density lipoprotein receptor isoform 1"/>
    <property type="match status" value="1"/>
</dbReference>
<evidence type="ECO:0000259" key="17">
    <source>
        <dbReference type="SMART" id="SM00179"/>
    </source>
</evidence>
<feature type="disulfide bond" evidence="13">
    <location>
        <begin position="175"/>
        <end position="190"/>
    </location>
</feature>
<evidence type="ECO:0000313" key="19">
    <source>
        <dbReference type="Ensembl" id="ENSATEP00000021076.1"/>
    </source>
</evidence>
<keyword evidence="3" id="KW-0245">EGF-like domain</keyword>
<dbReference type="Gene3D" id="2.120.10.30">
    <property type="entry name" value="TolB, C-terminal domain"/>
    <property type="match status" value="1"/>
</dbReference>
<feature type="signal peptide" evidence="16">
    <location>
        <begin position="1"/>
        <end position="21"/>
    </location>
</feature>
<feature type="domain" description="EGF-like calcium-binding" evidence="17">
    <location>
        <begin position="191"/>
        <end position="230"/>
    </location>
</feature>
<feature type="domain" description="EGF-like" evidence="18">
    <location>
        <begin position="234"/>
        <end position="270"/>
    </location>
</feature>
<feature type="repeat" description="LDL-receptor class B" evidence="14">
    <location>
        <begin position="318"/>
        <end position="361"/>
    </location>
</feature>
<evidence type="ECO:0000256" key="14">
    <source>
        <dbReference type="PROSITE-ProRule" id="PRU00461"/>
    </source>
</evidence>
<keyword evidence="10 13" id="KW-1015">Disulfide bond</keyword>
<dbReference type="OMA" id="AWRCDHS"/>
<feature type="domain" description="EGF-like calcium-binding" evidence="17">
    <location>
        <begin position="231"/>
        <end position="270"/>
    </location>
</feature>
<dbReference type="FunFam" id="4.10.400.10:FF:000034">
    <property type="entry name" value="Low-density lipoprotein receptor-related protein 2"/>
    <property type="match status" value="1"/>
</dbReference>
<keyword evidence="9 15" id="KW-0472">Membrane</keyword>
<dbReference type="GO" id="GO:0042562">
    <property type="term" value="F:hormone binding"/>
    <property type="evidence" value="ECO:0007669"/>
    <property type="project" value="TreeGrafter"/>
</dbReference>
<evidence type="ECO:0000256" key="2">
    <source>
        <dbReference type="ARBA" id="ARBA00022475"/>
    </source>
</evidence>
<feature type="disulfide bond" evidence="13">
    <location>
        <begin position="88"/>
        <end position="103"/>
    </location>
</feature>
<name>A0A3Q1JYK7_ANATE</name>
<evidence type="ECO:0000256" key="12">
    <source>
        <dbReference type="ARBA" id="ARBA00023180"/>
    </source>
</evidence>
<protein>
    <submittedName>
        <fullName evidence="19">Uncharacterized protein</fullName>
    </submittedName>
</protein>
<feature type="repeat" description="LDL-receptor class B" evidence="14">
    <location>
        <begin position="404"/>
        <end position="447"/>
    </location>
</feature>
<evidence type="ECO:0000256" key="15">
    <source>
        <dbReference type="SAM" id="Phobius"/>
    </source>
</evidence>
<dbReference type="InterPro" id="IPR023415">
    <property type="entry name" value="LDLR_class-A_CS"/>
</dbReference>
<feature type="disulfide bond" evidence="13">
    <location>
        <begin position="156"/>
        <end position="168"/>
    </location>
</feature>
<dbReference type="GO" id="GO:0016324">
    <property type="term" value="C:apical plasma membrane"/>
    <property type="evidence" value="ECO:0007669"/>
    <property type="project" value="TreeGrafter"/>
</dbReference>
<dbReference type="Pfam" id="PF00057">
    <property type="entry name" value="Ldl_recept_a"/>
    <property type="match status" value="3"/>
</dbReference>
<evidence type="ECO:0000256" key="6">
    <source>
        <dbReference type="ARBA" id="ARBA00022729"/>
    </source>
</evidence>
<feature type="repeat" description="LDL-receptor class B" evidence="14">
    <location>
        <begin position="362"/>
        <end position="403"/>
    </location>
</feature>
<feature type="disulfide bond" evidence="13">
    <location>
        <begin position="49"/>
        <end position="64"/>
    </location>
</feature>
<dbReference type="SMART" id="SM00135">
    <property type="entry name" value="LY"/>
    <property type="match status" value="5"/>
</dbReference>
<keyword evidence="5 15" id="KW-0812">Transmembrane</keyword>
<dbReference type="SUPFAM" id="SSF57196">
    <property type="entry name" value="EGF/Laminin"/>
    <property type="match status" value="2"/>
</dbReference>
<evidence type="ECO:0000256" key="4">
    <source>
        <dbReference type="ARBA" id="ARBA00022583"/>
    </source>
</evidence>
<comment type="caution">
    <text evidence="13">Lacks conserved residue(s) required for the propagation of feature annotation.</text>
</comment>
<keyword evidence="11" id="KW-0675">Receptor</keyword>
<reference evidence="19" key="2">
    <citation type="submission" date="2025-08" db="UniProtKB">
        <authorList>
            <consortium name="Ensembl"/>
        </authorList>
    </citation>
    <scope>IDENTIFICATION</scope>
</reference>
<evidence type="ECO:0000256" key="11">
    <source>
        <dbReference type="ARBA" id="ARBA00023170"/>
    </source>
</evidence>
<dbReference type="SUPFAM" id="SSF63825">
    <property type="entry name" value="YWTD domain"/>
    <property type="match status" value="1"/>
</dbReference>
<dbReference type="Gene3D" id="2.10.25.10">
    <property type="entry name" value="Laminin"/>
    <property type="match status" value="2"/>
</dbReference>
<dbReference type="PANTHER" id="PTHR22722:SF14">
    <property type="entry name" value="MEGALIN, ISOFORM A"/>
    <property type="match status" value="1"/>
</dbReference>
<evidence type="ECO:0000256" key="8">
    <source>
        <dbReference type="ARBA" id="ARBA00022989"/>
    </source>
</evidence>
<keyword evidence="4" id="KW-0254">Endocytosis</keyword>
<proteinExistence type="predicted"/>
<dbReference type="SUPFAM" id="SSF57424">
    <property type="entry name" value="LDL receptor-like module"/>
    <property type="match status" value="4"/>
</dbReference>
<organism evidence="19 20">
    <name type="scientific">Anabas testudineus</name>
    <name type="common">Climbing perch</name>
    <name type="synonym">Anthias testudineus</name>
    <dbReference type="NCBI Taxonomy" id="64144"/>
    <lineage>
        <taxon>Eukaryota</taxon>
        <taxon>Metazoa</taxon>
        <taxon>Chordata</taxon>
        <taxon>Craniata</taxon>
        <taxon>Vertebrata</taxon>
        <taxon>Euteleostomi</taxon>
        <taxon>Actinopterygii</taxon>
        <taxon>Neopterygii</taxon>
        <taxon>Teleostei</taxon>
        <taxon>Neoteleostei</taxon>
        <taxon>Acanthomorphata</taxon>
        <taxon>Anabantaria</taxon>
        <taxon>Anabantiformes</taxon>
        <taxon>Anabantoidei</taxon>
        <taxon>Anabantidae</taxon>
        <taxon>Anabas</taxon>
    </lineage>
</organism>
<dbReference type="PROSITE" id="PS51120">
    <property type="entry name" value="LDLRB"/>
    <property type="match status" value="4"/>
</dbReference>
<dbReference type="GO" id="GO:0005509">
    <property type="term" value="F:calcium ion binding"/>
    <property type="evidence" value="ECO:0007669"/>
    <property type="project" value="InterPro"/>
</dbReference>
<dbReference type="InterPro" id="IPR011042">
    <property type="entry name" value="6-blade_b-propeller_TolB-like"/>
</dbReference>
<dbReference type="SMART" id="SM00179">
    <property type="entry name" value="EGF_CA"/>
    <property type="match status" value="2"/>
</dbReference>
<feature type="repeat" description="LDL-receptor class B" evidence="14">
    <location>
        <begin position="448"/>
        <end position="492"/>
    </location>
</feature>
<dbReference type="Gene3D" id="4.10.400.10">
    <property type="entry name" value="Low-density Lipoprotein Receptor"/>
    <property type="match status" value="3"/>
</dbReference>
<evidence type="ECO:0000256" key="1">
    <source>
        <dbReference type="ARBA" id="ARBA00004251"/>
    </source>
</evidence>
<dbReference type="InterPro" id="IPR051221">
    <property type="entry name" value="LDLR-related"/>
</dbReference>
<dbReference type="PANTHER" id="PTHR22722">
    <property type="entry name" value="LOW-DENSITY LIPOPROTEIN RECEPTOR-RELATED PROTEIN 2-RELATED"/>
    <property type="match status" value="1"/>
</dbReference>
<dbReference type="SMART" id="SM00192">
    <property type="entry name" value="LDLa"/>
    <property type="match status" value="4"/>
</dbReference>
<feature type="disulfide bond" evidence="13">
    <location>
        <begin position="69"/>
        <end position="81"/>
    </location>
</feature>
<dbReference type="PROSITE" id="PS50068">
    <property type="entry name" value="LDLRA_2"/>
    <property type="match status" value="4"/>
</dbReference>
<dbReference type="GO" id="GO:0006898">
    <property type="term" value="P:receptor-mediated endocytosis"/>
    <property type="evidence" value="ECO:0007669"/>
    <property type="project" value="TreeGrafter"/>
</dbReference>
<dbReference type="FunFam" id="2.120.10.30:FF:000241">
    <property type="entry name" value="Low-density lipoprotein receptor-related protein 6"/>
    <property type="match status" value="1"/>
</dbReference>
<dbReference type="GeneTree" id="ENSGT00940000165170"/>
<evidence type="ECO:0000256" key="10">
    <source>
        <dbReference type="ARBA" id="ARBA00023157"/>
    </source>
</evidence>
<evidence type="ECO:0000256" key="16">
    <source>
        <dbReference type="SAM" id="SignalP"/>
    </source>
</evidence>
<dbReference type="InterPro" id="IPR036055">
    <property type="entry name" value="LDL_receptor-like_sf"/>
</dbReference>
<dbReference type="InParanoid" id="A0A3Q1JYK7"/>
<dbReference type="Proteomes" id="UP000265040">
    <property type="component" value="Chromosome 4"/>
</dbReference>
<feature type="disulfide bond" evidence="13">
    <location>
        <begin position="163"/>
        <end position="181"/>
    </location>
</feature>
<evidence type="ECO:0000256" key="7">
    <source>
        <dbReference type="ARBA" id="ARBA00022737"/>
    </source>
</evidence>
<keyword evidence="20" id="KW-1185">Reference proteome</keyword>
<dbReference type="PROSITE" id="PS01209">
    <property type="entry name" value="LDLRA_1"/>
    <property type="match status" value="2"/>
</dbReference>
<dbReference type="Pfam" id="PF00058">
    <property type="entry name" value="Ldl_recept_b"/>
    <property type="match status" value="1"/>
</dbReference>
<evidence type="ECO:0000256" key="13">
    <source>
        <dbReference type="PROSITE-ProRule" id="PRU00124"/>
    </source>
</evidence>
<dbReference type="InterPro" id="IPR000033">
    <property type="entry name" value="LDLR_classB_rpt"/>
</dbReference>
<dbReference type="AlphaFoldDB" id="A0A3Q1JYK7"/>
<feature type="transmembrane region" description="Helical" evidence="15">
    <location>
        <begin position="597"/>
        <end position="619"/>
    </location>
</feature>
<reference evidence="19" key="1">
    <citation type="submission" date="2021-04" db="EMBL/GenBank/DDBJ databases">
        <authorList>
            <consortium name="Wellcome Sanger Institute Data Sharing"/>
        </authorList>
    </citation>
    <scope>NUCLEOTIDE SEQUENCE [LARGE SCALE GENOMIC DNA]</scope>
</reference>
<dbReference type="PROSITE" id="PS00010">
    <property type="entry name" value="ASX_HYDROXYL"/>
    <property type="match status" value="1"/>
</dbReference>
<dbReference type="GO" id="GO:0043235">
    <property type="term" value="C:receptor complex"/>
    <property type="evidence" value="ECO:0007669"/>
    <property type="project" value="TreeGrafter"/>
</dbReference>
<comment type="subcellular location">
    <subcellularLocation>
        <location evidence="1">Cell membrane</location>
        <topology evidence="1">Single-pass type I membrane protein</topology>
    </subcellularLocation>
</comment>
<feature type="disulfide bond" evidence="13">
    <location>
        <begin position="76"/>
        <end position="94"/>
    </location>
</feature>
<feature type="domain" description="EGF-like" evidence="18">
    <location>
        <begin position="194"/>
        <end position="230"/>
    </location>
</feature>
<dbReference type="SMART" id="SM00181">
    <property type="entry name" value="EGF"/>
    <property type="match status" value="2"/>
</dbReference>
<keyword evidence="6 16" id="KW-0732">Signal</keyword>
<dbReference type="PRINTS" id="PR00261">
    <property type="entry name" value="LDLRECEPTOR"/>
</dbReference>
<dbReference type="InterPro" id="IPR000742">
    <property type="entry name" value="EGF"/>
</dbReference>
<dbReference type="RefSeq" id="XP_026201282.1">
    <property type="nucleotide sequence ID" value="XM_026345497.1"/>
</dbReference>
<dbReference type="STRING" id="64144.ENSATEP00000021065"/>
<keyword evidence="2" id="KW-1003">Cell membrane</keyword>
<dbReference type="Gene3D" id="2.40.128.620">
    <property type="match status" value="1"/>
</dbReference>
<dbReference type="OrthoDB" id="664115at2759"/>
<evidence type="ECO:0000256" key="5">
    <source>
        <dbReference type="ARBA" id="ARBA00022692"/>
    </source>
</evidence>
<accession>A0A3Q1JYK7</accession>
<evidence type="ECO:0000259" key="18">
    <source>
        <dbReference type="SMART" id="SM00181"/>
    </source>
</evidence>
<evidence type="ECO:0000256" key="9">
    <source>
        <dbReference type="ARBA" id="ARBA00023136"/>
    </source>
</evidence>
<feature type="disulfide bond" evidence="13">
    <location>
        <begin position="30"/>
        <end position="42"/>
    </location>
</feature>
<feature type="disulfide bond" evidence="13">
    <location>
        <begin position="37"/>
        <end position="55"/>
    </location>
</feature>
<evidence type="ECO:0000256" key="3">
    <source>
        <dbReference type="ARBA" id="ARBA00022536"/>
    </source>
</evidence>
<dbReference type="InterPro" id="IPR000152">
    <property type="entry name" value="EGF-type_Asp/Asn_hydroxyl_site"/>
</dbReference>
<keyword evidence="12" id="KW-0325">Glycoprotein</keyword>